<accession>A0AAJ6QQD9</accession>
<dbReference type="PANTHER" id="PTHR11079:SF156">
    <property type="entry name" value="INACTIVE TRNA-SPECIFIC ADENOSINE DEAMINASE-LIKE PROTEIN 3-RELATED"/>
    <property type="match status" value="1"/>
</dbReference>
<dbReference type="PANTHER" id="PTHR11079">
    <property type="entry name" value="CYTOSINE DEAMINASE FAMILY MEMBER"/>
    <property type="match status" value="1"/>
</dbReference>
<name>A0AAJ6QQD9_9ACAR</name>
<dbReference type="Proteomes" id="UP000694867">
    <property type="component" value="Unplaced"/>
</dbReference>
<evidence type="ECO:0000313" key="5">
    <source>
        <dbReference type="RefSeq" id="XP_003740413.1"/>
    </source>
</evidence>
<dbReference type="InterPro" id="IPR016193">
    <property type="entry name" value="Cytidine_deaminase-like"/>
</dbReference>
<dbReference type="Pfam" id="PF00383">
    <property type="entry name" value="dCMP_cyt_deam_1"/>
    <property type="match status" value="1"/>
</dbReference>
<evidence type="ECO:0000259" key="3">
    <source>
        <dbReference type="PROSITE" id="PS51747"/>
    </source>
</evidence>
<dbReference type="GO" id="GO:0005634">
    <property type="term" value="C:nucleus"/>
    <property type="evidence" value="ECO:0007669"/>
    <property type="project" value="TreeGrafter"/>
</dbReference>
<evidence type="ECO:0000313" key="4">
    <source>
        <dbReference type="Proteomes" id="UP000694867"/>
    </source>
</evidence>
<dbReference type="Gene3D" id="3.40.140.10">
    <property type="entry name" value="Cytidine Deaminase, domain 2"/>
    <property type="match status" value="1"/>
</dbReference>
<reference evidence="5" key="1">
    <citation type="submission" date="2025-08" db="UniProtKB">
        <authorList>
            <consortium name="RefSeq"/>
        </authorList>
    </citation>
    <scope>IDENTIFICATION</scope>
</reference>
<proteinExistence type="inferred from homology"/>
<protein>
    <submittedName>
        <fullName evidence="5">Probable inactive tRNA-specific adenosine deaminase-like protein 3</fullName>
    </submittedName>
</protein>
<dbReference type="GO" id="GO:0005737">
    <property type="term" value="C:cytoplasm"/>
    <property type="evidence" value="ECO:0007669"/>
    <property type="project" value="TreeGrafter"/>
</dbReference>
<dbReference type="GeneID" id="100905905"/>
<gene>
    <name evidence="5" type="primary">LOC100905905</name>
</gene>
<dbReference type="InterPro" id="IPR002125">
    <property type="entry name" value="CMP_dCMP_dom"/>
</dbReference>
<dbReference type="GO" id="GO:0008033">
    <property type="term" value="P:tRNA processing"/>
    <property type="evidence" value="ECO:0007669"/>
    <property type="project" value="UniProtKB-KW"/>
</dbReference>
<dbReference type="AlphaFoldDB" id="A0AAJ6QQD9"/>
<dbReference type="PROSITE" id="PS51747">
    <property type="entry name" value="CYT_DCMP_DEAMINASES_2"/>
    <property type="match status" value="1"/>
</dbReference>
<evidence type="ECO:0000256" key="1">
    <source>
        <dbReference type="ARBA" id="ARBA00022694"/>
    </source>
</evidence>
<keyword evidence="1" id="KW-0819">tRNA processing</keyword>
<sequence length="317" mass="35616">MSPERGDSDRKRPRLAPVAVLADCFEAGVEQATVFVSPITDRKLISGVIQRLTNESPLQKFPHLKRVRRTESGMEIILCTDKDDLAKLTSIEGIDVDRIREHKVALNAPLTRTQYQESSLLWPTHFHENKEIESSLDGTFFEVQELQRIHELMRATIIHSNDADKEDSNAVTIVNPATDTVLAMASSCRDEHPALHATLVALDLVARLQGGGAWQTGIPTRAVEEEAQVPFDEEVPYICTGYDVYMLREPCAMCAMALVHSRIRRAFYGVADPIHGSLGSRYKIHCLGGLNHSFKVWKSIMPRECRRALNRINLVSY</sequence>
<feature type="domain" description="CMP/dCMP-type deaminase" evidence="3">
    <location>
        <begin position="147"/>
        <end position="297"/>
    </location>
</feature>
<dbReference type="GO" id="GO:0052717">
    <property type="term" value="F:tRNA-specific adenosine-34 deaminase activity"/>
    <property type="evidence" value="ECO:0007669"/>
    <property type="project" value="TreeGrafter"/>
</dbReference>
<dbReference type="SUPFAM" id="SSF53927">
    <property type="entry name" value="Cytidine deaminase-like"/>
    <property type="match status" value="1"/>
</dbReference>
<evidence type="ECO:0000256" key="2">
    <source>
        <dbReference type="ARBA" id="ARBA00038160"/>
    </source>
</evidence>
<organism evidence="4 5">
    <name type="scientific">Galendromus occidentalis</name>
    <name type="common">western predatory mite</name>
    <dbReference type="NCBI Taxonomy" id="34638"/>
    <lineage>
        <taxon>Eukaryota</taxon>
        <taxon>Metazoa</taxon>
        <taxon>Ecdysozoa</taxon>
        <taxon>Arthropoda</taxon>
        <taxon>Chelicerata</taxon>
        <taxon>Arachnida</taxon>
        <taxon>Acari</taxon>
        <taxon>Parasitiformes</taxon>
        <taxon>Mesostigmata</taxon>
        <taxon>Gamasina</taxon>
        <taxon>Phytoseioidea</taxon>
        <taxon>Phytoseiidae</taxon>
        <taxon>Typhlodrominae</taxon>
        <taxon>Galendromus</taxon>
    </lineage>
</organism>
<dbReference type="KEGG" id="goe:100905905"/>
<keyword evidence="4" id="KW-1185">Reference proteome</keyword>
<comment type="similarity">
    <text evidence="2">Belongs to the cytidine and deoxycytidylate deaminase family. ADAT3 subfamily.</text>
</comment>
<dbReference type="RefSeq" id="XP_003740413.1">
    <property type="nucleotide sequence ID" value="XM_003740365.2"/>
</dbReference>